<gene>
    <name evidence="2" type="ORF">PSYICH_LOCUS3029</name>
</gene>
<proteinExistence type="predicted"/>
<dbReference type="InterPro" id="IPR012337">
    <property type="entry name" value="RNaseH-like_sf"/>
</dbReference>
<reference evidence="2" key="1">
    <citation type="submission" date="2022-01" db="EMBL/GenBank/DDBJ databases">
        <authorList>
            <person name="King R."/>
        </authorList>
    </citation>
    <scope>NUCLEOTIDE SEQUENCE</scope>
</reference>
<sequence>MKKVRKWIDPHHQLCIEHGIQLAVIKVLYNKTDLHDADKLRDENIDEDSEPDKGNESGSEYSEENENLNDNLAIEYEAGGTIDQALPVPTFLSNIELNGLITKIRKVVKIFSKSPTKNDKILQKHVKEEFNKEYSLILDCKTRGKTRWNSSLAMLERFEMLRNCIRKSLIDIKSAINFTEDELELLSSTILALQ</sequence>
<evidence type="ECO:0000256" key="1">
    <source>
        <dbReference type="SAM" id="MobiDB-lite"/>
    </source>
</evidence>
<accession>A0A9P0GA65</accession>
<dbReference type="EMBL" id="OV651824">
    <property type="protein sequence ID" value="CAH1102217.1"/>
    <property type="molecule type" value="Genomic_DNA"/>
</dbReference>
<dbReference type="AlphaFoldDB" id="A0A9P0GA65"/>
<name>A0A9P0GA65_9CUCU</name>
<protein>
    <submittedName>
        <fullName evidence="2">Uncharacterized protein</fullName>
    </submittedName>
</protein>
<dbReference type="OrthoDB" id="6781064at2759"/>
<dbReference type="SUPFAM" id="SSF53098">
    <property type="entry name" value="Ribonuclease H-like"/>
    <property type="match status" value="1"/>
</dbReference>
<dbReference type="Proteomes" id="UP001153636">
    <property type="component" value="Chromosome 12"/>
</dbReference>
<evidence type="ECO:0000313" key="2">
    <source>
        <dbReference type="EMBL" id="CAH1102217.1"/>
    </source>
</evidence>
<keyword evidence="3" id="KW-1185">Reference proteome</keyword>
<evidence type="ECO:0000313" key="3">
    <source>
        <dbReference type="Proteomes" id="UP001153636"/>
    </source>
</evidence>
<organism evidence="2 3">
    <name type="scientific">Psylliodes chrysocephalus</name>
    <dbReference type="NCBI Taxonomy" id="3402493"/>
    <lineage>
        <taxon>Eukaryota</taxon>
        <taxon>Metazoa</taxon>
        <taxon>Ecdysozoa</taxon>
        <taxon>Arthropoda</taxon>
        <taxon>Hexapoda</taxon>
        <taxon>Insecta</taxon>
        <taxon>Pterygota</taxon>
        <taxon>Neoptera</taxon>
        <taxon>Endopterygota</taxon>
        <taxon>Coleoptera</taxon>
        <taxon>Polyphaga</taxon>
        <taxon>Cucujiformia</taxon>
        <taxon>Chrysomeloidea</taxon>
        <taxon>Chrysomelidae</taxon>
        <taxon>Galerucinae</taxon>
        <taxon>Alticini</taxon>
        <taxon>Psylliodes</taxon>
    </lineage>
</organism>
<feature type="region of interest" description="Disordered" evidence="1">
    <location>
        <begin position="40"/>
        <end position="65"/>
    </location>
</feature>